<dbReference type="AlphaFoldDB" id="M1BKM1"/>
<sequence>MSEVFAGSVWQWAMVTVSGEVLAGKEDEVGFWMAVVRPWRLKKGKIHPYSF</sequence>
<dbReference type="Gramene" id="PGSC0003DMT400047368">
    <property type="protein sequence ID" value="PGSC0003DMT400047368"/>
    <property type="gene ID" value="PGSC0003DMG400018406"/>
</dbReference>
<dbReference type="Proteomes" id="UP000011115">
    <property type="component" value="Unassembled WGS sequence"/>
</dbReference>
<dbReference type="PaxDb" id="4113-PGSC0003DMT400047368"/>
<evidence type="ECO:0000313" key="1">
    <source>
        <dbReference type="EnsemblPlants" id="PGSC0003DMT400047368"/>
    </source>
</evidence>
<accession>M1BKM1</accession>
<protein>
    <submittedName>
        <fullName evidence="1">Uncharacterized protein</fullName>
    </submittedName>
</protein>
<name>M1BKM1_SOLTU</name>
<dbReference type="HOGENOM" id="CLU_3110207_0_0_1"/>
<reference evidence="2" key="1">
    <citation type="journal article" date="2011" name="Nature">
        <title>Genome sequence and analysis of the tuber crop potato.</title>
        <authorList>
            <consortium name="The Potato Genome Sequencing Consortium"/>
        </authorList>
    </citation>
    <scope>NUCLEOTIDE SEQUENCE [LARGE SCALE GENOMIC DNA]</scope>
    <source>
        <strain evidence="2">cv. DM1-3 516 R44</strain>
    </source>
</reference>
<proteinExistence type="predicted"/>
<organism evidence="1 2">
    <name type="scientific">Solanum tuberosum</name>
    <name type="common">Potato</name>
    <dbReference type="NCBI Taxonomy" id="4113"/>
    <lineage>
        <taxon>Eukaryota</taxon>
        <taxon>Viridiplantae</taxon>
        <taxon>Streptophyta</taxon>
        <taxon>Embryophyta</taxon>
        <taxon>Tracheophyta</taxon>
        <taxon>Spermatophyta</taxon>
        <taxon>Magnoliopsida</taxon>
        <taxon>eudicotyledons</taxon>
        <taxon>Gunneridae</taxon>
        <taxon>Pentapetalae</taxon>
        <taxon>asterids</taxon>
        <taxon>lamiids</taxon>
        <taxon>Solanales</taxon>
        <taxon>Solanaceae</taxon>
        <taxon>Solanoideae</taxon>
        <taxon>Solaneae</taxon>
        <taxon>Solanum</taxon>
    </lineage>
</organism>
<keyword evidence="2" id="KW-1185">Reference proteome</keyword>
<dbReference type="InParanoid" id="M1BKM1"/>
<reference evidence="1" key="2">
    <citation type="submission" date="2015-06" db="UniProtKB">
        <authorList>
            <consortium name="EnsemblPlants"/>
        </authorList>
    </citation>
    <scope>IDENTIFICATION</scope>
    <source>
        <strain evidence="1">DM1-3 516 R44</strain>
    </source>
</reference>
<evidence type="ECO:0000313" key="2">
    <source>
        <dbReference type="Proteomes" id="UP000011115"/>
    </source>
</evidence>
<dbReference type="EnsemblPlants" id="PGSC0003DMT400047368">
    <property type="protein sequence ID" value="PGSC0003DMT400047368"/>
    <property type="gene ID" value="PGSC0003DMG400018406"/>
</dbReference>